<comment type="caution">
    <text evidence="1">The sequence shown here is derived from an EMBL/GenBank/DDBJ whole genome shotgun (WGS) entry which is preliminary data.</text>
</comment>
<dbReference type="EMBL" id="QLTK01000004">
    <property type="protein sequence ID" value="RAS35944.1"/>
    <property type="molecule type" value="Genomic_DNA"/>
</dbReference>
<protein>
    <recommendedName>
        <fullName evidence="3">Lipoprotein</fullName>
    </recommendedName>
</protein>
<gene>
    <name evidence="1" type="ORF">BX591_104274</name>
</gene>
<accession>A0A329CW29</accession>
<dbReference type="AlphaFoldDB" id="A0A329CW29"/>
<evidence type="ECO:0000313" key="2">
    <source>
        <dbReference type="Proteomes" id="UP000248918"/>
    </source>
</evidence>
<proteinExistence type="predicted"/>
<name>A0A329CW29_9BURK</name>
<evidence type="ECO:0000313" key="1">
    <source>
        <dbReference type="EMBL" id="RAS35944.1"/>
    </source>
</evidence>
<evidence type="ECO:0008006" key="3">
    <source>
        <dbReference type="Google" id="ProtNLM"/>
    </source>
</evidence>
<sequence>MKKNLLLIAMLAVMLAGCVVVPARPLVVRAPGVVVY</sequence>
<dbReference type="Proteomes" id="UP000248918">
    <property type="component" value="Unassembled WGS sequence"/>
</dbReference>
<dbReference type="PROSITE" id="PS51257">
    <property type="entry name" value="PROKAR_LIPOPROTEIN"/>
    <property type="match status" value="1"/>
</dbReference>
<reference evidence="1 2" key="1">
    <citation type="submission" date="2018-06" db="EMBL/GenBank/DDBJ databases">
        <title>Genomic Encyclopedia of Type Strains, Phase III (KMG-III): the genomes of soil and plant-associated and newly described type strains.</title>
        <authorList>
            <person name="Whitman W."/>
        </authorList>
    </citation>
    <scope>NUCLEOTIDE SEQUENCE [LARGE SCALE GENOMIC DNA]</scope>
    <source>
        <strain evidence="1 2">LMG 23644</strain>
    </source>
</reference>
<organism evidence="1 2">
    <name type="scientific">Paraburkholderia bryophila</name>
    <dbReference type="NCBI Taxonomy" id="420952"/>
    <lineage>
        <taxon>Bacteria</taxon>
        <taxon>Pseudomonadati</taxon>
        <taxon>Pseudomonadota</taxon>
        <taxon>Betaproteobacteria</taxon>
        <taxon>Burkholderiales</taxon>
        <taxon>Burkholderiaceae</taxon>
        <taxon>Paraburkholderia</taxon>
    </lineage>
</organism>